<comment type="caution">
    <text evidence="1">The sequence shown here is derived from an EMBL/GenBank/DDBJ whole genome shotgun (WGS) entry which is preliminary data.</text>
</comment>
<evidence type="ECO:0000313" key="1">
    <source>
        <dbReference type="EMBL" id="GAA2197548.1"/>
    </source>
</evidence>
<dbReference type="PANTHER" id="PTHR36849">
    <property type="entry name" value="CYTOPLASMIC PROTEIN-RELATED"/>
    <property type="match status" value="1"/>
</dbReference>
<name>A0ABP5ND79_9MICC</name>
<dbReference type="Pfam" id="PF22752">
    <property type="entry name" value="DUF488-N3i"/>
    <property type="match status" value="1"/>
</dbReference>
<dbReference type="Proteomes" id="UP001500432">
    <property type="component" value="Unassembled WGS sequence"/>
</dbReference>
<dbReference type="RefSeq" id="WP_344298304.1">
    <property type="nucleotide sequence ID" value="NZ_BAAAQW010000003.1"/>
</dbReference>
<dbReference type="InterPro" id="IPR052552">
    <property type="entry name" value="YeaO-like"/>
</dbReference>
<keyword evidence="2" id="KW-1185">Reference proteome</keyword>
<dbReference type="EMBL" id="BAAAQW010000003">
    <property type="protein sequence ID" value="GAA2197548.1"/>
    <property type="molecule type" value="Genomic_DNA"/>
</dbReference>
<gene>
    <name evidence="1" type="ORF">GCM10009849_06850</name>
</gene>
<dbReference type="PANTHER" id="PTHR36849:SF1">
    <property type="entry name" value="CYTOPLASMIC PROTEIN"/>
    <property type="match status" value="1"/>
</dbReference>
<accession>A0ABP5ND79</accession>
<protein>
    <submittedName>
        <fullName evidence="1">DUF488 family protein</fullName>
    </submittedName>
</protein>
<evidence type="ECO:0000313" key="2">
    <source>
        <dbReference type="Proteomes" id="UP001500432"/>
    </source>
</evidence>
<organism evidence="1 2">
    <name type="scientific">Sinomonas flava</name>
    <dbReference type="NCBI Taxonomy" id="496857"/>
    <lineage>
        <taxon>Bacteria</taxon>
        <taxon>Bacillati</taxon>
        <taxon>Actinomycetota</taxon>
        <taxon>Actinomycetes</taxon>
        <taxon>Micrococcales</taxon>
        <taxon>Micrococcaceae</taxon>
        <taxon>Sinomonas</taxon>
    </lineage>
</organism>
<sequence>MGTVSIRRVYEPPAAGAHRILVDRVWPRGLSKEDAAVDLWLREVGPSTELRKWFNHDPERFEEFARRYRDELAGSAAYARLVEEARAHDDVELAYSAKDTQHNQAVVLLGLLGEESL</sequence>
<reference evidence="2" key="1">
    <citation type="journal article" date="2019" name="Int. J. Syst. Evol. Microbiol.">
        <title>The Global Catalogue of Microorganisms (GCM) 10K type strain sequencing project: providing services to taxonomists for standard genome sequencing and annotation.</title>
        <authorList>
            <consortium name="The Broad Institute Genomics Platform"/>
            <consortium name="The Broad Institute Genome Sequencing Center for Infectious Disease"/>
            <person name="Wu L."/>
            <person name="Ma J."/>
        </authorList>
    </citation>
    <scope>NUCLEOTIDE SEQUENCE [LARGE SCALE GENOMIC DNA]</scope>
    <source>
        <strain evidence="2">JCM 16034</strain>
    </source>
</reference>
<proteinExistence type="predicted"/>